<dbReference type="RefSeq" id="WP_057886320.1">
    <property type="nucleotide sequence ID" value="NZ_CP018180.1"/>
</dbReference>
<evidence type="ECO:0000313" key="2">
    <source>
        <dbReference type="Proteomes" id="UP000324497"/>
    </source>
</evidence>
<dbReference type="GO" id="GO:0017148">
    <property type="term" value="P:negative regulation of translation"/>
    <property type="evidence" value="ECO:0007669"/>
    <property type="project" value="InterPro"/>
</dbReference>
<dbReference type="Gene3D" id="3.30.2310.40">
    <property type="match status" value="1"/>
</dbReference>
<sequence length="106" mass="12381">MSCASQSTIKRFLIDFKKSLANGNWEIVQRREEYARLSMTPSAAKIILMELTPDDYVSGPENDRDRVGEFLWKFHKDGVLENDLYIKLKLIEDHAKVISFHETIYD</sequence>
<dbReference type="Proteomes" id="UP000324497">
    <property type="component" value="Chromosome"/>
</dbReference>
<protein>
    <recommendedName>
        <fullName evidence="3">Type II toxin-antitoxin system MqsR family toxin</fullName>
    </recommendedName>
</protein>
<proteinExistence type="predicted"/>
<dbReference type="AlphaFoldDB" id="A0A3S6QU89"/>
<keyword evidence="2" id="KW-1185">Reference proteome</keyword>
<dbReference type="EMBL" id="CP018180">
    <property type="protein sequence ID" value="AUJ31634.1"/>
    <property type="molecule type" value="Genomic_DNA"/>
</dbReference>
<dbReference type="GO" id="GO:0009372">
    <property type="term" value="P:quorum sensing"/>
    <property type="evidence" value="ECO:0007669"/>
    <property type="project" value="InterPro"/>
</dbReference>
<dbReference type="GeneID" id="78522097"/>
<dbReference type="InterPro" id="IPR038493">
    <property type="entry name" value="MqsR_sf"/>
</dbReference>
<organism evidence="1 2">
    <name type="scientific">Liquorilactobacillus nagelii</name>
    <dbReference type="NCBI Taxonomy" id="82688"/>
    <lineage>
        <taxon>Bacteria</taxon>
        <taxon>Bacillati</taxon>
        <taxon>Bacillota</taxon>
        <taxon>Bacilli</taxon>
        <taxon>Lactobacillales</taxon>
        <taxon>Lactobacillaceae</taxon>
        <taxon>Liquorilactobacillus</taxon>
    </lineage>
</organism>
<accession>A0A3S6QU89</accession>
<reference evidence="1 2" key="1">
    <citation type="submission" date="2016-11" db="EMBL/GenBank/DDBJ databases">
        <title>Interaction between Lactobacillus species and yeast in water kefir.</title>
        <authorList>
            <person name="Behr J."/>
            <person name="Xu D."/>
            <person name="Vogel R.F."/>
        </authorList>
    </citation>
    <scope>NUCLEOTIDE SEQUENCE [LARGE SCALE GENOMIC DNA]</scope>
    <source>
        <strain evidence="1 2">TMW 1.1827</strain>
    </source>
</reference>
<dbReference type="KEGG" id="lng:BSQ50_03090"/>
<name>A0A3S6QU89_9LACO</name>
<dbReference type="InterPro" id="IPR031451">
    <property type="entry name" value="MqsR_toxin"/>
</dbReference>
<dbReference type="Pfam" id="PF15723">
    <property type="entry name" value="MqsR_toxin"/>
    <property type="match status" value="1"/>
</dbReference>
<evidence type="ECO:0000313" key="1">
    <source>
        <dbReference type="EMBL" id="AUJ31634.1"/>
    </source>
</evidence>
<gene>
    <name evidence="1" type="ORF">BSQ50_03090</name>
</gene>
<dbReference type="GO" id="GO:0044010">
    <property type="term" value="P:single-species biofilm formation"/>
    <property type="evidence" value="ECO:0007669"/>
    <property type="project" value="InterPro"/>
</dbReference>
<evidence type="ECO:0008006" key="3">
    <source>
        <dbReference type="Google" id="ProtNLM"/>
    </source>
</evidence>